<evidence type="ECO:0000256" key="3">
    <source>
        <dbReference type="ARBA" id="ARBA00022726"/>
    </source>
</evidence>
<comment type="subunit">
    <text evidence="4">Homohexamer. Dimer of a homotrimer.</text>
</comment>
<evidence type="ECO:0000259" key="5">
    <source>
        <dbReference type="Pfam" id="PF01048"/>
    </source>
</evidence>
<feature type="binding site" evidence="4">
    <location>
        <position position="33"/>
    </location>
    <ligand>
        <name>phosphate</name>
        <dbReference type="ChEBI" id="CHEBI:43474"/>
    </ligand>
</feature>
<dbReference type="GO" id="GO:0017061">
    <property type="term" value="F:S-methyl-5-thioadenosine phosphorylase activity"/>
    <property type="evidence" value="ECO:0007669"/>
    <property type="project" value="InterPro"/>
</dbReference>
<keyword evidence="7" id="KW-1185">Reference proteome</keyword>
<dbReference type="NCBIfam" id="NF006599">
    <property type="entry name" value="PRK09136.1"/>
    <property type="match status" value="1"/>
</dbReference>
<dbReference type="SUPFAM" id="SSF53167">
    <property type="entry name" value="Purine and uridine phosphorylases"/>
    <property type="match status" value="1"/>
</dbReference>
<dbReference type="RefSeq" id="WP_141841911.1">
    <property type="nucleotide sequence ID" value="NZ_VFPM01000001.1"/>
</dbReference>
<evidence type="ECO:0000256" key="4">
    <source>
        <dbReference type="HAMAP-Rule" id="MF_01963"/>
    </source>
</evidence>
<dbReference type="GO" id="GO:0006166">
    <property type="term" value="P:purine ribonucleoside salvage"/>
    <property type="evidence" value="ECO:0007669"/>
    <property type="project" value="UniProtKB-UniRule"/>
</dbReference>
<organism evidence="6 7">
    <name type="scientific">Humibacillus xanthopallidus</name>
    <dbReference type="NCBI Taxonomy" id="412689"/>
    <lineage>
        <taxon>Bacteria</taxon>
        <taxon>Bacillati</taxon>
        <taxon>Actinomycetota</taxon>
        <taxon>Actinomycetes</taxon>
        <taxon>Micrococcales</taxon>
        <taxon>Intrasporangiaceae</taxon>
        <taxon>Humibacillus</taxon>
    </lineage>
</organism>
<keyword evidence="1 4" id="KW-0328">Glycosyltransferase</keyword>
<dbReference type="HAMAP" id="MF_01963">
    <property type="entry name" value="MTAP"/>
    <property type="match status" value="1"/>
</dbReference>
<dbReference type="EMBL" id="VFPM01000001">
    <property type="protein sequence ID" value="TQM64228.1"/>
    <property type="molecule type" value="Genomic_DNA"/>
</dbReference>
<comment type="miscellaneous">
    <text evidence="4">Although this enzyme belongs to the family of MTA phosphorylases based on sequence homology, it lacks several conserved amino acids in the substrate binding pocket that confer specificity towards MTA.</text>
</comment>
<evidence type="ECO:0000256" key="1">
    <source>
        <dbReference type="ARBA" id="ARBA00022676"/>
    </source>
</evidence>
<keyword evidence="3 4" id="KW-0660">Purine salvage</keyword>
<dbReference type="Pfam" id="PF01048">
    <property type="entry name" value="PNP_UDP_1"/>
    <property type="match status" value="1"/>
</dbReference>
<dbReference type="InterPro" id="IPR035994">
    <property type="entry name" value="Nucleoside_phosphorylase_sf"/>
</dbReference>
<dbReference type="FunFam" id="3.40.50.1580:FF:000012">
    <property type="entry name" value="Probable 6-oxopurine nucleoside phosphorylase"/>
    <property type="match status" value="1"/>
</dbReference>
<comment type="similarity">
    <text evidence="4">Belongs to the PNP/MTAP phosphorylase family. MTAP subfamily.</text>
</comment>
<feature type="site" description="Important for substrate specificity" evidence="4">
    <location>
        <position position="242"/>
    </location>
</feature>
<evidence type="ECO:0000256" key="2">
    <source>
        <dbReference type="ARBA" id="ARBA00022679"/>
    </source>
</evidence>
<comment type="pathway">
    <text evidence="4">Purine metabolism; purine nucleoside salvage.</text>
</comment>
<reference evidence="6 7" key="1">
    <citation type="submission" date="2019-06" db="EMBL/GenBank/DDBJ databases">
        <title>Genome sequencing of plant associated microbes to promote plant fitness in Sorghum bicolor and Oryza sativa.</title>
        <authorList>
            <person name="Coleman-Derr D."/>
        </authorList>
    </citation>
    <scope>NUCLEOTIDE SEQUENCE [LARGE SCALE GENOMIC DNA]</scope>
    <source>
        <strain evidence="6 7">KV-663</strain>
    </source>
</reference>
<protein>
    <recommendedName>
        <fullName evidence="4">Purine nucleoside phosphorylase</fullName>
        <shortName evidence="4">PNP</shortName>
        <ecNumber evidence="4">2.4.2.1</ecNumber>
    </recommendedName>
</protein>
<dbReference type="InterPro" id="IPR000845">
    <property type="entry name" value="Nucleoside_phosphorylase_d"/>
</dbReference>
<evidence type="ECO:0000313" key="6">
    <source>
        <dbReference type="EMBL" id="TQM64228.1"/>
    </source>
</evidence>
<dbReference type="CDD" id="cd09010">
    <property type="entry name" value="MTAP_SsMTAPII_like_MTIP"/>
    <property type="match status" value="1"/>
</dbReference>
<gene>
    <name evidence="6" type="ORF">FBY41_0591</name>
</gene>
<dbReference type="InterPro" id="IPR010044">
    <property type="entry name" value="MTAP"/>
</dbReference>
<dbReference type="GO" id="GO:0019509">
    <property type="term" value="P:L-methionine salvage from methylthioadenosine"/>
    <property type="evidence" value="ECO:0007669"/>
    <property type="project" value="TreeGrafter"/>
</dbReference>
<dbReference type="GO" id="GO:0005829">
    <property type="term" value="C:cytosol"/>
    <property type="evidence" value="ECO:0007669"/>
    <property type="project" value="TreeGrafter"/>
</dbReference>
<feature type="site" description="Important for substrate specificity" evidence="4">
    <location>
        <position position="187"/>
    </location>
</feature>
<dbReference type="PANTHER" id="PTHR42679">
    <property type="entry name" value="S-METHYL-5'-THIOADENOSINE PHOSPHORYLASE"/>
    <property type="match status" value="1"/>
</dbReference>
<dbReference type="OrthoDB" id="1523230at2"/>
<comment type="function">
    <text evidence="4">Purine nucleoside phosphorylase involved in purine salvage.</text>
</comment>
<name>A0A543I0W7_9MICO</name>
<keyword evidence="2 4" id="KW-0808">Transferase</keyword>
<dbReference type="UniPathway" id="UPA00606"/>
<feature type="binding site" evidence="4">
    <location>
        <begin position="229"/>
        <end position="231"/>
    </location>
    <ligand>
        <name>substrate</name>
    </ligand>
</feature>
<accession>A0A543I0W7</accession>
<proteinExistence type="inferred from homology"/>
<dbReference type="Gene3D" id="3.40.50.1580">
    <property type="entry name" value="Nucleoside phosphorylase domain"/>
    <property type="match status" value="1"/>
</dbReference>
<dbReference type="NCBIfam" id="NF005876">
    <property type="entry name" value="PRK07823.1"/>
    <property type="match status" value="1"/>
</dbReference>
<dbReference type="EC" id="2.4.2.1" evidence="4"/>
<feature type="binding site" evidence="4">
    <location>
        <position position="205"/>
    </location>
    <ligand>
        <name>substrate</name>
    </ligand>
</feature>
<evidence type="ECO:0000313" key="7">
    <source>
        <dbReference type="Proteomes" id="UP000316747"/>
    </source>
</evidence>
<comment type="caution">
    <text evidence="6">The sequence shown here is derived from an EMBL/GenBank/DDBJ whole genome shotgun (WGS) entry which is preliminary data.</text>
</comment>
<comment type="caution">
    <text evidence="4">Lacks conserved residue(s) required for the propagation of feature annotation.</text>
</comment>
<dbReference type="AlphaFoldDB" id="A0A543I0W7"/>
<comment type="catalytic activity">
    <reaction evidence="4">
        <text>a purine D-ribonucleoside + phosphate = a purine nucleobase + alpha-D-ribose 1-phosphate</text>
        <dbReference type="Rhea" id="RHEA:19805"/>
        <dbReference type="ChEBI" id="CHEBI:26386"/>
        <dbReference type="ChEBI" id="CHEBI:43474"/>
        <dbReference type="ChEBI" id="CHEBI:57720"/>
        <dbReference type="ChEBI" id="CHEBI:142355"/>
        <dbReference type="EC" id="2.4.2.1"/>
    </reaction>
</comment>
<dbReference type="Proteomes" id="UP000316747">
    <property type="component" value="Unassembled WGS sequence"/>
</dbReference>
<dbReference type="PANTHER" id="PTHR42679:SF2">
    <property type="entry name" value="S-METHYL-5'-THIOADENOSINE PHOSPHORYLASE"/>
    <property type="match status" value="1"/>
</dbReference>
<sequence length="294" mass="31372">MTTIADPDTSGSTSPTPAVPLGARAEIGVIGGSGLYDFLETYETVEVETPFGPPSDPLVVGEVEGRMVAFIARHGSDHRFAPHRVNYRANLWALRALGVRQVLSPCAVGSLRPEYGPGTIVVPDQVVDRTWGRAQTVYEAEGPVVHVSFAEPYCPNGRQVAVDAARLSPLEVVGDGTLVVVNGPRFSSRAESLMHQQMGWSIVGMTTMPEAAVARELALCFTTIAMVTDLDAGVEGGEAVTHEEVLRVFADNVEHLKALLRDAIGQLPAHEDDAEATCPCRRALDGLELPIALP</sequence>
<feature type="binding site" evidence="4">
    <location>
        <begin position="73"/>
        <end position="74"/>
    </location>
    <ligand>
        <name>phosphate</name>
        <dbReference type="ChEBI" id="CHEBI:43474"/>
    </ligand>
</feature>
<dbReference type="NCBIfam" id="TIGR01694">
    <property type="entry name" value="MTAP"/>
    <property type="match status" value="1"/>
</dbReference>
<feature type="domain" description="Nucleoside phosphorylase" evidence="5">
    <location>
        <begin position="26"/>
        <end position="264"/>
    </location>
</feature>
<feature type="binding site" evidence="4">
    <location>
        <position position="206"/>
    </location>
    <ligand>
        <name>phosphate</name>
        <dbReference type="ChEBI" id="CHEBI:43474"/>
    </ligand>
</feature>